<dbReference type="InterPro" id="IPR035965">
    <property type="entry name" value="PAS-like_dom_sf"/>
</dbReference>
<dbReference type="Proteomes" id="UP000242687">
    <property type="component" value="Unassembled WGS sequence"/>
</dbReference>
<sequence>MSVKQNDISSALGKTLDGQIFKLLVANIEDYGIFMIDANGVIRTWNQGAGYIFGFTDTEIIGKHISAFYKPESVNNNIPRENLNEALKNGSFECEGWRVRKNGDVFWANIVLTTLYNEKGHLIGFAKIVKDITERKNAQDRQQAASDELQQQVKETKGKAASTEVKFRKIIENSYDGITLLDEKLSIIYRSLSSERINGYSTDDWRKLTFEDILHPNDLDKFNSTLKTVFAKPGIPALLTYRTKHKQGHYIWLECAFTNMLDNISIGAIVCNFRDVTERKNAQDEIERKTEQITNILESIGEGFIALDRNFNYTYANKRLGQMLERNPADLLGKNIWDVYPDIVNSKTYDALVKAMTERTHVTNEDYYAPLNLWHEVDIYPAAEGLSIFIRDISERKLAEIEIQVLNETLEKKVAERTAQFQAANKELESFSYSVSHDLRTPLRAVNGYAMMLKEDFEDLLGGEGNRIVDTIINNGKLMGQLIDDLLAFSRMGRKEVNLQHTDVHALIKTCWLQLTDQMKQQYRLILHELPPCYADPSLLKQVFLNILGNAIKYCGKKGNPVIEVGFTQEKMQYIYYVKDNGAGFDMKYSDKLFGVFQRLHSNEEFEGTGVGLALTKRIIDKHGGKIWAEAKPGEGATFYLSIPVKSKVPKL</sequence>
<feature type="coiled-coil region" evidence="7">
    <location>
        <begin position="396"/>
        <end position="427"/>
    </location>
</feature>
<dbReference type="Pfam" id="PF08448">
    <property type="entry name" value="PAS_4"/>
    <property type="match status" value="1"/>
</dbReference>
<evidence type="ECO:0000256" key="5">
    <source>
        <dbReference type="ARBA" id="ARBA00022777"/>
    </source>
</evidence>
<dbReference type="InterPro" id="IPR000700">
    <property type="entry name" value="PAS-assoc_C"/>
</dbReference>
<evidence type="ECO:0000256" key="3">
    <source>
        <dbReference type="ARBA" id="ARBA00022553"/>
    </source>
</evidence>
<dbReference type="CDD" id="cd00082">
    <property type="entry name" value="HisKA"/>
    <property type="match status" value="1"/>
</dbReference>
<keyword evidence="7" id="KW-0175">Coiled coil</keyword>
<evidence type="ECO:0000256" key="4">
    <source>
        <dbReference type="ARBA" id="ARBA00022679"/>
    </source>
</evidence>
<evidence type="ECO:0000256" key="2">
    <source>
        <dbReference type="ARBA" id="ARBA00012438"/>
    </source>
</evidence>
<dbReference type="InterPro" id="IPR000014">
    <property type="entry name" value="PAS"/>
</dbReference>
<dbReference type="SUPFAM" id="SSF55785">
    <property type="entry name" value="PYP-like sensor domain (PAS domain)"/>
    <property type="match status" value="3"/>
</dbReference>
<accession>A0A2H9VVS3</accession>
<dbReference type="SMART" id="SM00387">
    <property type="entry name" value="HATPase_c"/>
    <property type="match status" value="1"/>
</dbReference>
<name>A0A2H9VVS3_9SPHI</name>
<proteinExistence type="predicted"/>
<dbReference type="Pfam" id="PF02518">
    <property type="entry name" value="HATPase_c"/>
    <property type="match status" value="1"/>
</dbReference>
<protein>
    <recommendedName>
        <fullName evidence="2">histidine kinase</fullName>
        <ecNumber evidence="2">2.7.13.3</ecNumber>
    </recommendedName>
</protein>
<dbReference type="SUPFAM" id="SSF55874">
    <property type="entry name" value="ATPase domain of HSP90 chaperone/DNA topoisomerase II/histidine kinase"/>
    <property type="match status" value="1"/>
</dbReference>
<organism evidence="11 12">
    <name type="scientific">Mucilaginibacter auburnensis</name>
    <dbReference type="NCBI Taxonomy" id="1457233"/>
    <lineage>
        <taxon>Bacteria</taxon>
        <taxon>Pseudomonadati</taxon>
        <taxon>Bacteroidota</taxon>
        <taxon>Sphingobacteriia</taxon>
        <taxon>Sphingobacteriales</taxon>
        <taxon>Sphingobacteriaceae</taxon>
        <taxon>Mucilaginibacter</taxon>
    </lineage>
</organism>
<keyword evidence="3" id="KW-0597">Phosphoprotein</keyword>
<evidence type="ECO:0000259" key="10">
    <source>
        <dbReference type="PROSITE" id="PS50113"/>
    </source>
</evidence>
<dbReference type="OrthoDB" id="1522284at2"/>
<dbReference type="PROSITE" id="PS50109">
    <property type="entry name" value="HIS_KIN"/>
    <property type="match status" value="1"/>
</dbReference>
<keyword evidence="4" id="KW-0808">Transferase</keyword>
<dbReference type="Pfam" id="PF00512">
    <property type="entry name" value="HisKA"/>
    <property type="match status" value="1"/>
</dbReference>
<dbReference type="AlphaFoldDB" id="A0A2H9VVS3"/>
<dbReference type="PROSITE" id="PS50113">
    <property type="entry name" value="PAC"/>
    <property type="match status" value="2"/>
</dbReference>
<evidence type="ECO:0000313" key="12">
    <source>
        <dbReference type="Proteomes" id="UP000242687"/>
    </source>
</evidence>
<dbReference type="InterPro" id="IPR036097">
    <property type="entry name" value="HisK_dim/P_sf"/>
</dbReference>
<evidence type="ECO:0000256" key="1">
    <source>
        <dbReference type="ARBA" id="ARBA00000085"/>
    </source>
</evidence>
<dbReference type="InterPro" id="IPR013656">
    <property type="entry name" value="PAS_4"/>
</dbReference>
<keyword evidence="5" id="KW-0418">Kinase</keyword>
<dbReference type="InterPro" id="IPR003594">
    <property type="entry name" value="HATPase_dom"/>
</dbReference>
<dbReference type="SMART" id="SM00091">
    <property type="entry name" value="PAS"/>
    <property type="match status" value="3"/>
</dbReference>
<dbReference type="FunFam" id="3.30.565.10:FF:000006">
    <property type="entry name" value="Sensor histidine kinase WalK"/>
    <property type="match status" value="1"/>
</dbReference>
<dbReference type="SMART" id="SM00086">
    <property type="entry name" value="PAC"/>
    <property type="match status" value="2"/>
</dbReference>
<dbReference type="Pfam" id="PF13426">
    <property type="entry name" value="PAS_9"/>
    <property type="match status" value="1"/>
</dbReference>
<feature type="domain" description="PAC" evidence="10">
    <location>
        <begin position="237"/>
        <end position="288"/>
    </location>
</feature>
<evidence type="ECO:0000256" key="7">
    <source>
        <dbReference type="SAM" id="Coils"/>
    </source>
</evidence>
<dbReference type="PROSITE" id="PS50112">
    <property type="entry name" value="PAS"/>
    <property type="match status" value="3"/>
</dbReference>
<evidence type="ECO:0000256" key="6">
    <source>
        <dbReference type="ARBA" id="ARBA00023136"/>
    </source>
</evidence>
<dbReference type="InterPro" id="IPR003661">
    <property type="entry name" value="HisK_dim/P_dom"/>
</dbReference>
<dbReference type="EMBL" id="PGFJ01000001">
    <property type="protein sequence ID" value="PJJ84882.1"/>
    <property type="molecule type" value="Genomic_DNA"/>
</dbReference>
<feature type="domain" description="PAS" evidence="9">
    <location>
        <begin position="33"/>
        <end position="90"/>
    </location>
</feature>
<dbReference type="PANTHER" id="PTHR42878:SF15">
    <property type="entry name" value="BACTERIOPHYTOCHROME"/>
    <property type="match status" value="1"/>
</dbReference>
<feature type="domain" description="PAS" evidence="9">
    <location>
        <begin position="163"/>
        <end position="233"/>
    </location>
</feature>
<keyword evidence="12" id="KW-1185">Reference proteome</keyword>
<dbReference type="Gene3D" id="3.30.565.10">
    <property type="entry name" value="Histidine kinase-like ATPase, C-terminal domain"/>
    <property type="match status" value="1"/>
</dbReference>
<dbReference type="PANTHER" id="PTHR42878">
    <property type="entry name" value="TWO-COMPONENT HISTIDINE KINASE"/>
    <property type="match status" value="1"/>
</dbReference>
<dbReference type="NCBIfam" id="TIGR00229">
    <property type="entry name" value="sensory_box"/>
    <property type="match status" value="3"/>
</dbReference>
<dbReference type="CDD" id="cd00130">
    <property type="entry name" value="PAS"/>
    <property type="match status" value="3"/>
</dbReference>
<dbReference type="GO" id="GO:0000156">
    <property type="term" value="F:phosphorelay response regulator activity"/>
    <property type="evidence" value="ECO:0007669"/>
    <property type="project" value="TreeGrafter"/>
</dbReference>
<dbReference type="InterPro" id="IPR001610">
    <property type="entry name" value="PAC"/>
</dbReference>
<dbReference type="FunFam" id="1.10.287.130:FF:000070">
    <property type="entry name" value="Histidine kinase sensor protein"/>
    <property type="match status" value="1"/>
</dbReference>
<dbReference type="EC" id="2.7.13.3" evidence="2"/>
<feature type="domain" description="PAC" evidence="10">
    <location>
        <begin position="92"/>
        <end position="144"/>
    </location>
</feature>
<dbReference type="InterPro" id="IPR005467">
    <property type="entry name" value="His_kinase_dom"/>
</dbReference>
<keyword evidence="6" id="KW-0472">Membrane</keyword>
<evidence type="ECO:0000313" key="11">
    <source>
        <dbReference type="EMBL" id="PJJ84882.1"/>
    </source>
</evidence>
<comment type="caution">
    <text evidence="11">The sequence shown here is derived from an EMBL/GenBank/DDBJ whole genome shotgun (WGS) entry which is preliminary data.</text>
</comment>
<dbReference type="Gene3D" id="1.10.287.130">
    <property type="match status" value="1"/>
</dbReference>
<dbReference type="SMART" id="SM00388">
    <property type="entry name" value="HisKA"/>
    <property type="match status" value="1"/>
</dbReference>
<dbReference type="GO" id="GO:0000155">
    <property type="term" value="F:phosphorelay sensor kinase activity"/>
    <property type="evidence" value="ECO:0007669"/>
    <property type="project" value="InterPro"/>
</dbReference>
<feature type="domain" description="PAS" evidence="9">
    <location>
        <begin position="289"/>
        <end position="365"/>
    </location>
</feature>
<gene>
    <name evidence="11" type="ORF">CLV57_1904</name>
</gene>
<dbReference type="Gene3D" id="3.30.450.20">
    <property type="entry name" value="PAS domain"/>
    <property type="match status" value="3"/>
</dbReference>
<dbReference type="InterPro" id="IPR013655">
    <property type="entry name" value="PAS_fold_3"/>
</dbReference>
<dbReference type="InterPro" id="IPR004358">
    <property type="entry name" value="Sig_transdc_His_kin-like_C"/>
</dbReference>
<reference evidence="11 12" key="1">
    <citation type="submission" date="2017-11" db="EMBL/GenBank/DDBJ databases">
        <title>Genomic Encyclopedia of Archaeal and Bacterial Type Strains, Phase II (KMG-II): From Individual Species to Whole Genera.</title>
        <authorList>
            <person name="Goeker M."/>
        </authorList>
    </citation>
    <scope>NUCLEOTIDE SEQUENCE [LARGE SCALE GENOMIC DNA]</scope>
    <source>
        <strain evidence="11 12">DSM 28175</strain>
    </source>
</reference>
<dbReference type="RefSeq" id="WP_100341054.1">
    <property type="nucleotide sequence ID" value="NZ_PGFJ01000001.1"/>
</dbReference>
<feature type="domain" description="Histidine kinase" evidence="8">
    <location>
        <begin position="434"/>
        <end position="647"/>
    </location>
</feature>
<dbReference type="GO" id="GO:0030295">
    <property type="term" value="F:protein kinase activator activity"/>
    <property type="evidence" value="ECO:0007669"/>
    <property type="project" value="TreeGrafter"/>
</dbReference>
<dbReference type="InterPro" id="IPR050351">
    <property type="entry name" value="BphY/WalK/GraS-like"/>
</dbReference>
<dbReference type="PRINTS" id="PR00344">
    <property type="entry name" value="BCTRLSENSOR"/>
</dbReference>
<dbReference type="GO" id="GO:0007234">
    <property type="term" value="P:osmosensory signaling via phosphorelay pathway"/>
    <property type="evidence" value="ECO:0007669"/>
    <property type="project" value="TreeGrafter"/>
</dbReference>
<dbReference type="SUPFAM" id="SSF47384">
    <property type="entry name" value="Homodimeric domain of signal transducing histidine kinase"/>
    <property type="match status" value="1"/>
</dbReference>
<dbReference type="Pfam" id="PF08447">
    <property type="entry name" value="PAS_3"/>
    <property type="match status" value="1"/>
</dbReference>
<evidence type="ECO:0000259" key="9">
    <source>
        <dbReference type="PROSITE" id="PS50112"/>
    </source>
</evidence>
<dbReference type="GO" id="GO:0016020">
    <property type="term" value="C:membrane"/>
    <property type="evidence" value="ECO:0007669"/>
    <property type="project" value="UniProtKB-SubCell"/>
</dbReference>
<evidence type="ECO:0000259" key="8">
    <source>
        <dbReference type="PROSITE" id="PS50109"/>
    </source>
</evidence>
<dbReference type="InterPro" id="IPR036890">
    <property type="entry name" value="HATPase_C_sf"/>
</dbReference>
<comment type="catalytic activity">
    <reaction evidence="1">
        <text>ATP + protein L-histidine = ADP + protein N-phospho-L-histidine.</text>
        <dbReference type="EC" id="2.7.13.3"/>
    </reaction>
</comment>
<feature type="coiled-coil region" evidence="7">
    <location>
        <begin position="135"/>
        <end position="166"/>
    </location>
</feature>